<evidence type="ECO:0000256" key="2">
    <source>
        <dbReference type="ARBA" id="ARBA00010097"/>
    </source>
</evidence>
<feature type="compositionally biased region" description="Basic and acidic residues" evidence="3">
    <location>
        <begin position="1284"/>
        <end position="1297"/>
    </location>
</feature>
<feature type="compositionally biased region" description="Polar residues" evidence="3">
    <location>
        <begin position="1168"/>
        <end position="1180"/>
    </location>
</feature>
<feature type="compositionally biased region" description="Polar residues" evidence="3">
    <location>
        <begin position="218"/>
        <end position="231"/>
    </location>
</feature>
<feature type="compositionally biased region" description="Polar residues" evidence="3">
    <location>
        <begin position="1028"/>
        <end position="1042"/>
    </location>
</feature>
<feature type="compositionally biased region" description="Low complexity" evidence="3">
    <location>
        <begin position="609"/>
        <end position="622"/>
    </location>
</feature>
<dbReference type="PANTHER" id="PTHR13992:SF39">
    <property type="entry name" value="SMRTER, ISOFORM G"/>
    <property type="match status" value="1"/>
</dbReference>
<accession>A0ABD1CZP2</accession>
<feature type="region of interest" description="Disordered" evidence="3">
    <location>
        <begin position="420"/>
        <end position="648"/>
    </location>
</feature>
<reference evidence="4 5" key="1">
    <citation type="submission" date="2024-05" db="EMBL/GenBank/DDBJ databases">
        <title>Culex pipiens pipiens assembly and annotation.</title>
        <authorList>
            <person name="Alout H."/>
            <person name="Durand T."/>
        </authorList>
    </citation>
    <scope>NUCLEOTIDE SEQUENCE [LARGE SCALE GENOMIC DNA]</scope>
    <source>
        <strain evidence="4">HA-2024</strain>
        <tissue evidence="4">Whole body</tissue>
    </source>
</reference>
<feature type="compositionally biased region" description="Low complexity" evidence="3">
    <location>
        <begin position="423"/>
        <end position="432"/>
    </location>
</feature>
<evidence type="ECO:0000313" key="4">
    <source>
        <dbReference type="EMBL" id="KAL1383941.1"/>
    </source>
</evidence>
<dbReference type="EMBL" id="JBEHCU010008394">
    <property type="protein sequence ID" value="KAL1383941.1"/>
    <property type="molecule type" value="Genomic_DNA"/>
</dbReference>
<feature type="compositionally biased region" description="Polar residues" evidence="3">
    <location>
        <begin position="582"/>
        <end position="591"/>
    </location>
</feature>
<evidence type="ECO:0000256" key="1">
    <source>
        <dbReference type="ARBA" id="ARBA00004123"/>
    </source>
</evidence>
<name>A0ABD1CZP2_CULPP</name>
<dbReference type="PANTHER" id="PTHR13992">
    <property type="entry name" value="NUCLEAR RECEPTOR CO-REPRESSOR RELATED NCOR"/>
    <property type="match status" value="1"/>
</dbReference>
<dbReference type="InterPro" id="IPR051571">
    <property type="entry name" value="N-CoR_corepressor"/>
</dbReference>
<dbReference type="Proteomes" id="UP001562425">
    <property type="component" value="Unassembled WGS sequence"/>
</dbReference>
<dbReference type="Gene3D" id="1.20.58.1880">
    <property type="match status" value="1"/>
</dbReference>
<feature type="region of interest" description="Disordered" evidence="3">
    <location>
        <begin position="1284"/>
        <end position="1392"/>
    </location>
</feature>
<feature type="compositionally biased region" description="Low complexity" evidence="3">
    <location>
        <begin position="710"/>
        <end position="724"/>
    </location>
</feature>
<feature type="compositionally biased region" description="Pro residues" evidence="3">
    <location>
        <begin position="433"/>
        <end position="445"/>
    </location>
</feature>
<feature type="compositionally biased region" description="Polar residues" evidence="3">
    <location>
        <begin position="489"/>
        <end position="506"/>
    </location>
</feature>
<comment type="similarity">
    <text evidence="2">Belongs to the N-CoR nuclear receptor corepressors family.</text>
</comment>
<comment type="subcellular location">
    <subcellularLocation>
        <location evidence="1">Nucleus</location>
    </subcellularLocation>
</comment>
<dbReference type="InterPro" id="IPR009057">
    <property type="entry name" value="Homeodomain-like_sf"/>
</dbReference>
<proteinExistence type="inferred from homology"/>
<protein>
    <recommendedName>
        <fullName evidence="6">SANT domain-containing protein</fullName>
    </recommendedName>
</protein>
<feature type="region of interest" description="Disordered" evidence="3">
    <location>
        <begin position="1064"/>
        <end position="1097"/>
    </location>
</feature>
<feature type="region of interest" description="Disordered" evidence="3">
    <location>
        <begin position="1025"/>
        <end position="1052"/>
    </location>
</feature>
<organism evidence="4 5">
    <name type="scientific">Culex pipiens pipiens</name>
    <name type="common">Northern house mosquito</name>
    <dbReference type="NCBI Taxonomy" id="38569"/>
    <lineage>
        <taxon>Eukaryota</taxon>
        <taxon>Metazoa</taxon>
        <taxon>Ecdysozoa</taxon>
        <taxon>Arthropoda</taxon>
        <taxon>Hexapoda</taxon>
        <taxon>Insecta</taxon>
        <taxon>Pterygota</taxon>
        <taxon>Neoptera</taxon>
        <taxon>Endopterygota</taxon>
        <taxon>Diptera</taxon>
        <taxon>Nematocera</taxon>
        <taxon>Culicoidea</taxon>
        <taxon>Culicidae</taxon>
        <taxon>Culicinae</taxon>
        <taxon>Culicini</taxon>
        <taxon>Culex</taxon>
        <taxon>Culex</taxon>
    </lineage>
</organism>
<feature type="region of interest" description="Disordered" evidence="3">
    <location>
        <begin position="1140"/>
        <end position="1188"/>
    </location>
</feature>
<feature type="compositionally biased region" description="Low complexity" evidence="3">
    <location>
        <begin position="1357"/>
        <end position="1373"/>
    </location>
</feature>
<feature type="region of interest" description="Disordered" evidence="3">
    <location>
        <begin position="663"/>
        <end position="897"/>
    </location>
</feature>
<sequence length="1480" mass="161329">MRTHKSGPLHACFVCKTELCPRTRPLERGRGAQYGIPEEAIPPGARVCNTCQCKSVKSRYTHCPLPTCPNPKDRVKRFRNLPPRLFELAPEIRDPIVQELQIPPNVSKCCTACLTRIRRKMGPHLFGTNLTDDEVARMKKLLQDVGPKWNQLAEALNKTPVALKSFYFHYKKKCGFDAAVTEYYKQHPGEDRRPAMTDGDESDLSASSSDERDGSSDTTASAESPNNSVPLNVTKDEISTVPEALAPPPLTKSFDDDLRLLPPGQPPRKQKLTEEYDSSATETADEENETSPANRQSPKVHYPPMNPVISVHHPLQNGPRLGEVGSPQNVRDAIQHVIERSLKSNNMMSGSVKPPQMKSMNDSPFVRDYRDLSKGPPPPTSIQRSEGMATLSVVNSHAPHGQLISHHPHSIGSQIQATITPVPHQQQQQQQSGPPPTSQPQPPPSSQSVSSSEKDVPVVFLRDPEPQTLDLSIKKPQRDNFPPPAHNSKPPSLASTQGTLTLYTHGSRTEFPPPSQQQQQNIPTHGTPYGLSFHGDSMGRPSKSPSGYITTLSGGPTLTLNQGGGPPNQPPNSVIGGRGGPMQQQQHTISLTPPPMKKSNAPKLSPKMQPQHQQQQVQSGMQQPPPQSAHGGGPKGSITHGTPVNAAGQQIIIQGQTTLSPRYDNMLRQTPPSSNDKHGSITQGTPVHLSHALPDKRSPYEYKSSYNNRQSPAQVSQPPSQGSPQAPPPQFAYSRTGPTFSLEPPPPQFSSQQIIMNDYITSQQMQGRNAGSAGGSSGGGGRPEKESPSPRSVPTSSPASLLFSVPDRSDRSSRPEYLSRASPADHVNRVSPVFSTPSPHRTPPPPQRQGVIQRHNTGSGASGGVGSSNSGAGSKPPSPAPNRLHLVPPPSHHYMSGHDAFTSLVDLAVQQQPMTVPHKDEKRPSIAEQQQQQQQQQQPPPPPPTHHDIRYHPAAMIQIHHQQQQAVAAAAAAAAAQQQQQQHQHQQHAAAVAAAQQQHAAAAAAAVAQQQQQQIQRQQQVRMDLQRRQAQLHPSIQQQHQSAALAYREQQMERDRELNYRIERDRQQAEAENEDRRRRQQQRERIAHQEEEDRRRKHYDMINERMERPMETIGIRSSSDGSLTAANLIDAIITHQINQTASEPPFPPSRDMQRPPFFPTRDHRPSPISENNGKSHSPNVINIDVDSEPSVPRTKNITIGELAESIIAKDYSPNPMPFLQLRQSMMAGPPGSGAPGGLDPAAMGAPDAWKYRRMAQGGAPLSRGPRDFALDCYVKNRIVEAMRTEDDKRGDDGRDHQQQQQQQSSRNPSPAQQQQQHGPPPPAHHNKDHDRSSTPGDMMIDEETGRPASGGNHHRQPPSSQQQQLPPHSQSSQGGVVHNSLHSSPYMGGQPVPVTTFPPQTYYPYSALTVSGGPVTVGSLGPPPGHGPKMSSMGGVQNMGGGGPGGGGGMNDDRQQSSSSAAMEPKPLLSAQYEALSDED</sequence>
<feature type="compositionally biased region" description="Low complexity" evidence="3">
    <location>
        <begin position="1298"/>
        <end position="1317"/>
    </location>
</feature>
<feature type="region of interest" description="Disordered" evidence="3">
    <location>
        <begin position="187"/>
        <end position="320"/>
    </location>
</feature>
<feature type="compositionally biased region" description="Polar residues" evidence="3">
    <location>
        <begin position="749"/>
        <end position="769"/>
    </location>
</feature>
<feature type="region of interest" description="Disordered" evidence="3">
    <location>
        <begin position="346"/>
        <end position="386"/>
    </location>
</feature>
<gene>
    <name evidence="4" type="ORF">pipiens_013116</name>
</gene>
<dbReference type="GO" id="GO:0005634">
    <property type="term" value="C:nucleus"/>
    <property type="evidence" value="ECO:0007669"/>
    <property type="project" value="UniProtKB-SubCell"/>
</dbReference>
<keyword evidence="5" id="KW-1185">Reference proteome</keyword>
<evidence type="ECO:0008006" key="6">
    <source>
        <dbReference type="Google" id="ProtNLM"/>
    </source>
</evidence>
<feature type="region of interest" description="Disordered" evidence="3">
    <location>
        <begin position="914"/>
        <end position="949"/>
    </location>
</feature>
<feature type="compositionally biased region" description="Gly residues" evidence="3">
    <location>
        <begin position="772"/>
        <end position="781"/>
    </location>
</feature>
<feature type="region of interest" description="Disordered" evidence="3">
    <location>
        <begin position="1416"/>
        <end position="1480"/>
    </location>
</feature>
<feature type="compositionally biased region" description="Low complexity" evidence="3">
    <location>
        <begin position="789"/>
        <end position="800"/>
    </location>
</feature>
<feature type="compositionally biased region" description="Gly residues" evidence="3">
    <location>
        <begin position="1437"/>
        <end position="1450"/>
    </location>
</feature>
<evidence type="ECO:0000256" key="3">
    <source>
        <dbReference type="SAM" id="MobiDB-lite"/>
    </source>
</evidence>
<evidence type="ECO:0000313" key="5">
    <source>
        <dbReference type="Proteomes" id="UP001562425"/>
    </source>
</evidence>
<feature type="compositionally biased region" description="Polar residues" evidence="3">
    <location>
        <begin position="543"/>
        <end position="560"/>
    </location>
</feature>
<feature type="compositionally biased region" description="Polar residues" evidence="3">
    <location>
        <begin position="667"/>
        <end position="685"/>
    </location>
</feature>
<dbReference type="SUPFAM" id="SSF46689">
    <property type="entry name" value="Homeodomain-like"/>
    <property type="match status" value="1"/>
</dbReference>
<comment type="caution">
    <text evidence="4">The sequence shown here is derived from an EMBL/GenBank/DDBJ whole genome shotgun (WGS) entry which is preliminary data.</text>
</comment>